<dbReference type="EMBL" id="BAABJP010000037">
    <property type="protein sequence ID" value="GAA5167403.1"/>
    <property type="molecule type" value="Genomic_DNA"/>
</dbReference>
<feature type="transmembrane region" description="Helical" evidence="2">
    <location>
        <begin position="12"/>
        <end position="33"/>
    </location>
</feature>
<comment type="caution">
    <text evidence="3">The sequence shown here is derived from an EMBL/GenBank/DDBJ whole genome shotgun (WGS) entry which is preliminary data.</text>
</comment>
<keyword evidence="2" id="KW-0812">Transmembrane</keyword>
<keyword evidence="4" id="KW-1185">Reference proteome</keyword>
<protein>
    <submittedName>
        <fullName evidence="3">Uncharacterized protein</fullName>
    </submittedName>
</protein>
<organism evidence="3 4">
    <name type="scientific">Pseudonocardia eucalypti</name>
    <dbReference type="NCBI Taxonomy" id="648755"/>
    <lineage>
        <taxon>Bacteria</taxon>
        <taxon>Bacillati</taxon>
        <taxon>Actinomycetota</taxon>
        <taxon>Actinomycetes</taxon>
        <taxon>Pseudonocardiales</taxon>
        <taxon>Pseudonocardiaceae</taxon>
        <taxon>Pseudonocardia</taxon>
    </lineage>
</organism>
<reference evidence="4" key="1">
    <citation type="journal article" date="2019" name="Int. J. Syst. Evol. Microbiol.">
        <title>The Global Catalogue of Microorganisms (GCM) 10K type strain sequencing project: providing services to taxonomists for standard genome sequencing and annotation.</title>
        <authorList>
            <consortium name="The Broad Institute Genomics Platform"/>
            <consortium name="The Broad Institute Genome Sequencing Center for Infectious Disease"/>
            <person name="Wu L."/>
            <person name="Ma J."/>
        </authorList>
    </citation>
    <scope>NUCLEOTIDE SEQUENCE [LARGE SCALE GENOMIC DNA]</scope>
    <source>
        <strain evidence="4">JCM 18303</strain>
    </source>
</reference>
<proteinExistence type="predicted"/>
<dbReference type="RefSeq" id="WP_185059864.1">
    <property type="nucleotide sequence ID" value="NZ_BAABJP010000037.1"/>
</dbReference>
<keyword evidence="2" id="KW-1133">Transmembrane helix</keyword>
<evidence type="ECO:0000256" key="1">
    <source>
        <dbReference type="SAM" id="MobiDB-lite"/>
    </source>
</evidence>
<name>A0ABP9QU09_9PSEU</name>
<evidence type="ECO:0000256" key="2">
    <source>
        <dbReference type="SAM" id="Phobius"/>
    </source>
</evidence>
<dbReference type="Proteomes" id="UP001428817">
    <property type="component" value="Unassembled WGS sequence"/>
</dbReference>
<sequence length="125" mass="13224">MSRFLTHPTARLILGVLAGGVLLANAIVLIGLLGKATESAVPRVVPPVLSPPPATDVSPTPPPPAPAPVSPTPRPVPETPAAKPHPKPAEPHRTTTKRQRPTKSPFEDRCRSGEIPAWLCREIPD</sequence>
<evidence type="ECO:0000313" key="3">
    <source>
        <dbReference type="EMBL" id="GAA5167403.1"/>
    </source>
</evidence>
<evidence type="ECO:0000313" key="4">
    <source>
        <dbReference type="Proteomes" id="UP001428817"/>
    </source>
</evidence>
<gene>
    <name evidence="3" type="ORF">GCM10023321_60100</name>
</gene>
<feature type="compositionally biased region" description="Pro residues" evidence="1">
    <location>
        <begin position="44"/>
        <end position="78"/>
    </location>
</feature>
<feature type="region of interest" description="Disordered" evidence="1">
    <location>
        <begin position="44"/>
        <end position="111"/>
    </location>
</feature>
<accession>A0ABP9QU09</accession>
<keyword evidence="2" id="KW-0472">Membrane</keyword>